<comment type="caution">
    <text evidence="3">The sequence shown here is derived from an EMBL/GenBank/DDBJ whole genome shotgun (WGS) entry which is preliminary data.</text>
</comment>
<sequence length="349" mass="38347">MNTTKKELREAAASEALWELSLFGVVSSCVRRQLTQDANTFRASCRDNVLIPGLSPGDYLPETHSLYFPTIHQCSQFCHHKLGVHGQCTTTHTSQAAPPLILGFQGSLTSQCKAVDDTYAHEHISLYHSGVATALLAPSPAALPSLDDRGSILLNEQTDRLVPSDVDAIAVGTNTLSCPVDDLSTGGFPCIGDVQCCASESNFAQQPVVPHEGADTAHVHTTPVREAKPTISSVHGRGSRRGDNADQHDEGKRLRGRPQIHTKDKTATERRRTQIRIAQRAYRQRKEAIISRLEKKVDELKLVHEKTRDGVMEFVKLLNAEGVFDASNDTSRRLKVSAKELLRMFPVSE</sequence>
<dbReference type="EMBL" id="LCWV01000036">
    <property type="protein sequence ID" value="PWI65208.1"/>
    <property type="molecule type" value="Genomic_DNA"/>
</dbReference>
<dbReference type="Proteomes" id="UP000245956">
    <property type="component" value="Unassembled WGS sequence"/>
</dbReference>
<evidence type="ECO:0000259" key="2">
    <source>
        <dbReference type="Pfam" id="PF00170"/>
    </source>
</evidence>
<dbReference type="GO" id="GO:0003700">
    <property type="term" value="F:DNA-binding transcription factor activity"/>
    <property type="evidence" value="ECO:0007669"/>
    <property type="project" value="InterPro"/>
</dbReference>
<dbReference type="InterPro" id="IPR046347">
    <property type="entry name" value="bZIP_sf"/>
</dbReference>
<name>A0A2U3DSH7_PURLI</name>
<dbReference type="PANTHER" id="PTHR40618:SF1">
    <property type="entry name" value="B-ZIP TRANSCRIPTION FACTOR (EUROFUNG)"/>
    <property type="match status" value="1"/>
</dbReference>
<feature type="region of interest" description="Disordered" evidence="1">
    <location>
        <begin position="226"/>
        <end position="270"/>
    </location>
</feature>
<feature type="compositionally biased region" description="Basic and acidic residues" evidence="1">
    <location>
        <begin position="261"/>
        <end position="270"/>
    </location>
</feature>
<organism evidence="3 4">
    <name type="scientific">Purpureocillium lilacinum</name>
    <name type="common">Paecilomyces lilacinus</name>
    <dbReference type="NCBI Taxonomy" id="33203"/>
    <lineage>
        <taxon>Eukaryota</taxon>
        <taxon>Fungi</taxon>
        <taxon>Dikarya</taxon>
        <taxon>Ascomycota</taxon>
        <taxon>Pezizomycotina</taxon>
        <taxon>Sordariomycetes</taxon>
        <taxon>Hypocreomycetidae</taxon>
        <taxon>Hypocreales</taxon>
        <taxon>Ophiocordycipitaceae</taxon>
        <taxon>Purpureocillium</taxon>
    </lineage>
</organism>
<dbReference type="PANTHER" id="PTHR40618">
    <property type="entry name" value="B-ZIP TRANSCRIPTION FACTOR (EUROFUNG)-RELATED"/>
    <property type="match status" value="1"/>
</dbReference>
<evidence type="ECO:0000313" key="3">
    <source>
        <dbReference type="EMBL" id="PWI65208.1"/>
    </source>
</evidence>
<feature type="compositionally biased region" description="Basic and acidic residues" evidence="1">
    <location>
        <begin position="240"/>
        <end position="253"/>
    </location>
</feature>
<gene>
    <name evidence="3" type="ORF">PCL_07258</name>
</gene>
<reference evidence="3 4" key="1">
    <citation type="journal article" date="2016" name="Front. Microbiol.">
        <title>Genome and transcriptome sequences reveal the specific parasitism of the nematophagous Purpureocillium lilacinum 36-1.</title>
        <authorList>
            <person name="Xie J."/>
            <person name="Li S."/>
            <person name="Mo C."/>
            <person name="Xiao X."/>
            <person name="Peng D."/>
            <person name="Wang G."/>
            <person name="Xiao Y."/>
        </authorList>
    </citation>
    <scope>NUCLEOTIDE SEQUENCE [LARGE SCALE GENOMIC DNA]</scope>
    <source>
        <strain evidence="3 4">36-1</strain>
    </source>
</reference>
<dbReference type="CDD" id="cd14688">
    <property type="entry name" value="bZIP_YAP"/>
    <property type="match status" value="1"/>
</dbReference>
<dbReference type="SUPFAM" id="SSF57959">
    <property type="entry name" value="Leucine zipper domain"/>
    <property type="match status" value="1"/>
</dbReference>
<dbReference type="InterPro" id="IPR004827">
    <property type="entry name" value="bZIP"/>
</dbReference>
<evidence type="ECO:0000256" key="1">
    <source>
        <dbReference type="SAM" id="MobiDB-lite"/>
    </source>
</evidence>
<dbReference type="AlphaFoldDB" id="A0A2U3DSH7"/>
<dbReference type="Pfam" id="PF00170">
    <property type="entry name" value="bZIP_1"/>
    <property type="match status" value="1"/>
</dbReference>
<dbReference type="Gene3D" id="1.20.5.170">
    <property type="match status" value="1"/>
</dbReference>
<proteinExistence type="predicted"/>
<protein>
    <recommendedName>
        <fullName evidence="2">BZIP domain-containing protein</fullName>
    </recommendedName>
</protein>
<accession>A0A2U3DSH7</accession>
<feature type="domain" description="BZIP" evidence="2">
    <location>
        <begin position="269"/>
        <end position="301"/>
    </location>
</feature>
<evidence type="ECO:0000313" key="4">
    <source>
        <dbReference type="Proteomes" id="UP000245956"/>
    </source>
</evidence>